<organism evidence="1 2">
    <name type="scientific">Hamiltonella defensa subsp. Acyrthosiphon pisum (strain 5AT)</name>
    <dbReference type="NCBI Taxonomy" id="572265"/>
    <lineage>
        <taxon>Bacteria</taxon>
        <taxon>Pseudomonadati</taxon>
        <taxon>Pseudomonadota</taxon>
        <taxon>Gammaproteobacteria</taxon>
        <taxon>Enterobacterales</taxon>
        <taxon>Enterobacteriaceae</taxon>
        <taxon>aphid secondary symbionts</taxon>
        <taxon>Candidatus Williamhamiltonella</taxon>
    </lineage>
</organism>
<name>C4K816_HAMD5</name>
<dbReference type="HOGENOM" id="CLU_600990_0_0_6"/>
<gene>
    <name evidence="1" type="primary">rtxA_26</name>
    <name evidence="1" type="ordered locus">HDEF_2147</name>
</gene>
<sequence>MISIKNFKNFIPDVGLLSFPKTGKNQKNTTNLTDFTRIINCLNTINYENVTELKTKGSYKKIKELSFDFCQNDFLDKLIKLIPEIGVVLITQGNKEEAREFIEGLCVSLSAHYMIEEHMHGPGGGKAYMKWLTELVNAYVDNESRDVNDIKGIQKRLQISYRRQLLGPVIKDLLNLQYSSDFYFNNYNIKKRQNQVDKAKALYEETFKKNGLEWKRNRKNDIFEPEKIEYKHFIDSLRPDKVNENIYLSFMSTVHAMSIVVHKLEENQHIWSFYDPNFGAKAFDNYSDFRIFMNEYYDDLKSFEKKTTPKIYINKFDGDKIENSIHHNCHQHPAAGELQSILDIFIENKDKNEPKLFKLTKNTIGQIMAYELKSDDNGRQIIKSLTVKTKNNKTEKVVDVELINVNSVDLFDVHVHKALIANISSIENLKSDERLLLNMSKYWMSKHVIIQRMAR</sequence>
<dbReference type="Proteomes" id="UP000002334">
    <property type="component" value="Chromosome"/>
</dbReference>
<dbReference type="GeneID" id="66261680"/>
<protein>
    <submittedName>
        <fullName evidence="1">RTX-family protein-26</fullName>
    </submittedName>
</protein>
<accession>C4K816</accession>
<dbReference type="KEGG" id="hde:HDEF_2147"/>
<proteinExistence type="predicted"/>
<keyword evidence="2" id="KW-1185">Reference proteome</keyword>
<dbReference type="CDD" id="cd20494">
    <property type="entry name" value="C58_RtxA"/>
    <property type="match status" value="1"/>
</dbReference>
<evidence type="ECO:0000313" key="1">
    <source>
        <dbReference type="EMBL" id="ACQ68709.1"/>
    </source>
</evidence>
<dbReference type="AlphaFoldDB" id="C4K816"/>
<dbReference type="eggNOG" id="COG2931">
    <property type="taxonomic scope" value="Bacteria"/>
</dbReference>
<reference evidence="1 2" key="1">
    <citation type="journal article" date="2009" name="Proc. Natl. Acad. Sci. U.S.A.">
        <title>Hamiltonella defensa, genome evolution of protective bacterial endosymbiont from pathogenic ancestors.</title>
        <authorList>
            <person name="Degnan P.H."/>
            <person name="Yu Y."/>
            <person name="Sisneros N."/>
            <person name="Wing R.A."/>
            <person name="Moran N.A."/>
        </authorList>
    </citation>
    <scope>NUCLEOTIDE SEQUENCE [LARGE SCALE GENOMIC DNA]</scope>
    <source>
        <strain evidence="2">5AT</strain>
    </source>
</reference>
<evidence type="ECO:0000313" key="2">
    <source>
        <dbReference type="Proteomes" id="UP000002334"/>
    </source>
</evidence>
<dbReference type="RefSeq" id="WP_015874452.1">
    <property type="nucleotide sequence ID" value="NC_012751.1"/>
</dbReference>
<dbReference type="Gene3D" id="3.90.70.20">
    <property type="match status" value="1"/>
</dbReference>
<dbReference type="EMBL" id="CP001277">
    <property type="protein sequence ID" value="ACQ68709.1"/>
    <property type="molecule type" value="Genomic_DNA"/>
</dbReference>